<dbReference type="RefSeq" id="XP_060328870.1">
    <property type="nucleotide sequence ID" value="XM_060469782.1"/>
</dbReference>
<dbReference type="EMBL" id="JAUEPS010000026">
    <property type="protein sequence ID" value="KAK0455360.1"/>
    <property type="molecule type" value="Genomic_DNA"/>
</dbReference>
<protein>
    <submittedName>
        <fullName evidence="2">Uncharacterized protein</fullName>
    </submittedName>
</protein>
<dbReference type="GeneID" id="85353330"/>
<evidence type="ECO:0000313" key="3">
    <source>
        <dbReference type="Proteomes" id="UP001175211"/>
    </source>
</evidence>
<sequence>MSRYALRSCRNTVATGPALPRVESPLSELSESSTASAQGSAPGPAASCVPASGNVALRNPPSAHVQAEEEKSSPSDLEDDQDVSSQGNLTAAVLVVAWNPRKHLVRLMLRNLLPFNWQGLQGFVILRVWMT</sequence>
<feature type="compositionally biased region" description="Low complexity" evidence="1">
    <location>
        <begin position="23"/>
        <end position="47"/>
    </location>
</feature>
<gene>
    <name evidence="2" type="ORF">EV420DRAFT_1481588</name>
</gene>
<name>A0AA39N314_ARMTA</name>
<dbReference type="AlphaFoldDB" id="A0AA39N314"/>
<comment type="caution">
    <text evidence="2">The sequence shown here is derived from an EMBL/GenBank/DDBJ whole genome shotgun (WGS) entry which is preliminary data.</text>
</comment>
<reference evidence="2" key="1">
    <citation type="submission" date="2023-06" db="EMBL/GenBank/DDBJ databases">
        <authorList>
            <consortium name="Lawrence Berkeley National Laboratory"/>
            <person name="Ahrendt S."/>
            <person name="Sahu N."/>
            <person name="Indic B."/>
            <person name="Wong-Bajracharya J."/>
            <person name="Merenyi Z."/>
            <person name="Ke H.-M."/>
            <person name="Monk M."/>
            <person name="Kocsube S."/>
            <person name="Drula E."/>
            <person name="Lipzen A."/>
            <person name="Balint B."/>
            <person name="Henrissat B."/>
            <person name="Andreopoulos B."/>
            <person name="Martin F.M."/>
            <person name="Harder C.B."/>
            <person name="Rigling D."/>
            <person name="Ford K.L."/>
            <person name="Foster G.D."/>
            <person name="Pangilinan J."/>
            <person name="Papanicolaou A."/>
            <person name="Barry K."/>
            <person name="LaButti K."/>
            <person name="Viragh M."/>
            <person name="Koriabine M."/>
            <person name="Yan M."/>
            <person name="Riley R."/>
            <person name="Champramary S."/>
            <person name="Plett K.L."/>
            <person name="Tsai I.J."/>
            <person name="Slot J."/>
            <person name="Sipos G."/>
            <person name="Plett J."/>
            <person name="Nagy L.G."/>
            <person name="Grigoriev I.V."/>
        </authorList>
    </citation>
    <scope>NUCLEOTIDE SEQUENCE</scope>
    <source>
        <strain evidence="2">CCBAS 213</strain>
    </source>
</reference>
<dbReference type="Proteomes" id="UP001175211">
    <property type="component" value="Unassembled WGS sequence"/>
</dbReference>
<evidence type="ECO:0000313" key="2">
    <source>
        <dbReference type="EMBL" id="KAK0455360.1"/>
    </source>
</evidence>
<proteinExistence type="predicted"/>
<keyword evidence="3" id="KW-1185">Reference proteome</keyword>
<organism evidence="2 3">
    <name type="scientific">Armillaria tabescens</name>
    <name type="common">Ringless honey mushroom</name>
    <name type="synonym">Agaricus tabescens</name>
    <dbReference type="NCBI Taxonomy" id="1929756"/>
    <lineage>
        <taxon>Eukaryota</taxon>
        <taxon>Fungi</taxon>
        <taxon>Dikarya</taxon>
        <taxon>Basidiomycota</taxon>
        <taxon>Agaricomycotina</taxon>
        <taxon>Agaricomycetes</taxon>
        <taxon>Agaricomycetidae</taxon>
        <taxon>Agaricales</taxon>
        <taxon>Marasmiineae</taxon>
        <taxon>Physalacriaceae</taxon>
        <taxon>Desarmillaria</taxon>
    </lineage>
</organism>
<evidence type="ECO:0000256" key="1">
    <source>
        <dbReference type="SAM" id="MobiDB-lite"/>
    </source>
</evidence>
<accession>A0AA39N314</accession>
<feature type="region of interest" description="Disordered" evidence="1">
    <location>
        <begin position="14"/>
        <end position="84"/>
    </location>
</feature>